<reference evidence="6" key="1">
    <citation type="submission" date="2016-10" db="EMBL/GenBank/DDBJ databases">
        <authorList>
            <person name="Varghese N."/>
            <person name="Submissions S."/>
        </authorList>
    </citation>
    <scope>NUCLEOTIDE SEQUENCE [LARGE SCALE GENOMIC DNA]</scope>
    <source>
        <strain evidence="6">DSM 44260</strain>
    </source>
</reference>
<keyword evidence="3" id="KW-0443">Lipid metabolism</keyword>
<dbReference type="AlphaFoldDB" id="A0A1H9UKT8"/>
<gene>
    <name evidence="5" type="ORF">SAMN04487818_107295</name>
</gene>
<dbReference type="Proteomes" id="UP000199051">
    <property type="component" value="Unassembled WGS sequence"/>
</dbReference>
<organism evidence="5 6">
    <name type="scientific">Actinokineospora terrae</name>
    <dbReference type="NCBI Taxonomy" id="155974"/>
    <lineage>
        <taxon>Bacteria</taxon>
        <taxon>Bacillati</taxon>
        <taxon>Actinomycetota</taxon>
        <taxon>Actinomycetes</taxon>
        <taxon>Pseudonocardiales</taxon>
        <taxon>Pseudonocardiaceae</taxon>
        <taxon>Actinokineospora</taxon>
    </lineage>
</organism>
<dbReference type="PANTHER" id="PTHR10272:SF0">
    <property type="entry name" value="PLATELET-ACTIVATING FACTOR ACETYLHYDROLASE"/>
    <property type="match status" value="1"/>
</dbReference>
<dbReference type="STRING" id="155974.SAMN04487818_107295"/>
<name>A0A1H9UKT8_9PSEU</name>
<protein>
    <submittedName>
        <fullName evidence="5">Alpha/beta hydrolase family protein</fullName>
    </submittedName>
</protein>
<keyword evidence="1 5" id="KW-0378">Hydrolase</keyword>
<evidence type="ECO:0000313" key="6">
    <source>
        <dbReference type="Proteomes" id="UP000199051"/>
    </source>
</evidence>
<evidence type="ECO:0000256" key="2">
    <source>
        <dbReference type="ARBA" id="ARBA00022963"/>
    </source>
</evidence>
<evidence type="ECO:0000256" key="3">
    <source>
        <dbReference type="ARBA" id="ARBA00023098"/>
    </source>
</evidence>
<evidence type="ECO:0000256" key="4">
    <source>
        <dbReference type="SAM" id="SignalP"/>
    </source>
</evidence>
<dbReference type="GO" id="GO:0016042">
    <property type="term" value="P:lipid catabolic process"/>
    <property type="evidence" value="ECO:0007669"/>
    <property type="project" value="UniProtKB-KW"/>
</dbReference>
<dbReference type="Pfam" id="PF03403">
    <property type="entry name" value="PAF-AH_p_II"/>
    <property type="match status" value="1"/>
</dbReference>
<accession>A0A1H9UKT8</accession>
<dbReference type="GO" id="GO:0003847">
    <property type="term" value="F:1-alkyl-2-acetylglycerophosphocholine esterase activity"/>
    <property type="evidence" value="ECO:0007669"/>
    <property type="project" value="TreeGrafter"/>
</dbReference>
<dbReference type="InterPro" id="IPR029058">
    <property type="entry name" value="AB_hydrolase_fold"/>
</dbReference>
<dbReference type="EMBL" id="FOGI01000007">
    <property type="protein sequence ID" value="SES09737.1"/>
    <property type="molecule type" value="Genomic_DNA"/>
</dbReference>
<keyword evidence="2" id="KW-0442">Lipid degradation</keyword>
<evidence type="ECO:0000256" key="1">
    <source>
        <dbReference type="ARBA" id="ARBA00022801"/>
    </source>
</evidence>
<keyword evidence="6" id="KW-1185">Reference proteome</keyword>
<dbReference type="PANTHER" id="PTHR10272">
    <property type="entry name" value="PLATELET-ACTIVATING FACTOR ACETYLHYDROLASE"/>
    <property type="match status" value="1"/>
</dbReference>
<feature type="signal peptide" evidence="4">
    <location>
        <begin position="1"/>
        <end position="25"/>
    </location>
</feature>
<feature type="chain" id="PRO_5011783886" evidence="4">
    <location>
        <begin position="26"/>
        <end position="358"/>
    </location>
</feature>
<keyword evidence="4" id="KW-0732">Signal</keyword>
<dbReference type="SUPFAM" id="SSF53474">
    <property type="entry name" value="alpha/beta-Hydrolases"/>
    <property type="match status" value="1"/>
</dbReference>
<dbReference type="RefSeq" id="WP_092779664.1">
    <property type="nucleotide sequence ID" value="NZ_FOGI01000007.1"/>
</dbReference>
<evidence type="ECO:0000313" key="5">
    <source>
        <dbReference type="EMBL" id="SES09737.1"/>
    </source>
</evidence>
<sequence>MRSRVVTLLLALVCAQVLLVVPATATPVVRLPRPTGLLPVATKAVHVVDESRVDPWAPSPRPRELMVQLWYPTWTTRGERAEYADVEVTRSLEAALGAPQDSLRVITPNAVRDGAAVPVRLPLVLFSHGYAGSRATGTALAEDLASHGYLVAAVDHTYEAAAVRFPDGRVIHHGLPPEDDVAAAIRVRADDLSTVLTELLRRRLVDPRRVAAIGHSAGGATAFEAARTDRRIHAALNLDGGLTSPVAPVPVPALLLTGAWHFDSWTEWASVQRSWGRHLAVNTMGHYSFTDAPYYIEPGNLRALPADIFAELFGTISPTRAIELQRTYVRAFLDRQLRGVPTALFDREVPRYPEVEIR</sequence>
<proteinExistence type="predicted"/>
<dbReference type="Gene3D" id="3.40.50.1820">
    <property type="entry name" value="alpha/beta hydrolase"/>
    <property type="match status" value="1"/>
</dbReference>